<keyword evidence="6" id="KW-1185">Reference proteome</keyword>
<keyword evidence="2" id="KW-0479">Metal-binding</keyword>
<dbReference type="AlphaFoldDB" id="A0A9P6NME1"/>
<dbReference type="InterPro" id="IPR001878">
    <property type="entry name" value="Znf_CCHC"/>
</dbReference>
<sequence>MEYSNELEKIFDRLESEGVAWTRDCLLGIFLQLGAPTSGPYAMEEINLALDRKYRDDPAPFGFRQIRTEMQSLVGNKRLLMGGDDTVNVMATMSLDDKRTMTKKYHTGGTYRTSQPPSVQARAPITPTTSERDASEMDPIAIPTGAAPKVRRGENQCFQCGGFGHFRTSCQQRTRKAPHWNDWRFVRIKDNICRLYSLDVLGIRPTTRPQHTAQRGPRVKSAFMEEEPTTIERVAATNVVWSSEDNAEDECETEYLLDATVDADSGNRG</sequence>
<dbReference type="SUPFAM" id="SSF57756">
    <property type="entry name" value="Retrovirus zinc finger-like domains"/>
    <property type="match status" value="1"/>
</dbReference>
<evidence type="ECO:0000313" key="5">
    <source>
        <dbReference type="EMBL" id="KAG0146703.1"/>
    </source>
</evidence>
<organism evidence="5 6">
    <name type="scientific">Cronartium quercuum f. sp. fusiforme G11</name>
    <dbReference type="NCBI Taxonomy" id="708437"/>
    <lineage>
        <taxon>Eukaryota</taxon>
        <taxon>Fungi</taxon>
        <taxon>Dikarya</taxon>
        <taxon>Basidiomycota</taxon>
        <taxon>Pucciniomycotina</taxon>
        <taxon>Pucciniomycetes</taxon>
        <taxon>Pucciniales</taxon>
        <taxon>Coleosporiaceae</taxon>
        <taxon>Cronartium</taxon>
    </lineage>
</organism>
<name>A0A9P6NME1_9BASI</name>
<keyword evidence="2" id="KW-0863">Zinc-finger</keyword>
<protein>
    <recommendedName>
        <fullName evidence="4">CCHC-type domain-containing protein</fullName>
    </recommendedName>
</protein>
<dbReference type="GO" id="GO:0003676">
    <property type="term" value="F:nucleic acid binding"/>
    <property type="evidence" value="ECO:0007669"/>
    <property type="project" value="InterPro"/>
</dbReference>
<dbReference type="GO" id="GO:0006397">
    <property type="term" value="P:mRNA processing"/>
    <property type="evidence" value="ECO:0007669"/>
    <property type="project" value="UniProtKB-KW"/>
</dbReference>
<dbReference type="OrthoDB" id="2515417at2759"/>
<comment type="caution">
    <text evidence="5">The sequence shown here is derived from an EMBL/GenBank/DDBJ whole genome shotgun (WGS) entry which is preliminary data.</text>
</comment>
<evidence type="ECO:0000256" key="2">
    <source>
        <dbReference type="PROSITE-ProRule" id="PRU00047"/>
    </source>
</evidence>
<feature type="domain" description="CCHC-type" evidence="4">
    <location>
        <begin position="157"/>
        <end position="172"/>
    </location>
</feature>
<reference evidence="5" key="1">
    <citation type="submission" date="2013-11" db="EMBL/GenBank/DDBJ databases">
        <title>Genome sequence of the fusiform rust pathogen reveals effectors for host alternation and coevolution with pine.</title>
        <authorList>
            <consortium name="DOE Joint Genome Institute"/>
            <person name="Smith K."/>
            <person name="Pendleton A."/>
            <person name="Kubisiak T."/>
            <person name="Anderson C."/>
            <person name="Salamov A."/>
            <person name="Aerts A."/>
            <person name="Riley R."/>
            <person name="Clum A."/>
            <person name="Lindquist E."/>
            <person name="Ence D."/>
            <person name="Campbell M."/>
            <person name="Kronenberg Z."/>
            <person name="Feau N."/>
            <person name="Dhillon B."/>
            <person name="Hamelin R."/>
            <person name="Burleigh J."/>
            <person name="Smith J."/>
            <person name="Yandell M."/>
            <person name="Nelson C."/>
            <person name="Grigoriev I."/>
            <person name="Davis J."/>
        </authorList>
    </citation>
    <scope>NUCLEOTIDE SEQUENCE</scope>
    <source>
        <strain evidence="5">G11</strain>
    </source>
</reference>
<evidence type="ECO:0000256" key="1">
    <source>
        <dbReference type="ARBA" id="ARBA00022664"/>
    </source>
</evidence>
<accession>A0A9P6NME1</accession>
<evidence type="ECO:0000313" key="6">
    <source>
        <dbReference type="Proteomes" id="UP000886653"/>
    </source>
</evidence>
<dbReference type="GO" id="GO:0008270">
    <property type="term" value="F:zinc ion binding"/>
    <property type="evidence" value="ECO:0007669"/>
    <property type="project" value="UniProtKB-KW"/>
</dbReference>
<dbReference type="PROSITE" id="PS50158">
    <property type="entry name" value="ZF_CCHC"/>
    <property type="match status" value="1"/>
</dbReference>
<keyword evidence="2" id="KW-0862">Zinc</keyword>
<feature type="region of interest" description="Disordered" evidence="3">
    <location>
        <begin position="106"/>
        <end position="133"/>
    </location>
</feature>
<dbReference type="Proteomes" id="UP000886653">
    <property type="component" value="Unassembled WGS sequence"/>
</dbReference>
<dbReference type="InterPro" id="IPR036875">
    <property type="entry name" value="Znf_CCHC_sf"/>
</dbReference>
<evidence type="ECO:0000259" key="4">
    <source>
        <dbReference type="PROSITE" id="PS50158"/>
    </source>
</evidence>
<keyword evidence="1" id="KW-0507">mRNA processing</keyword>
<evidence type="ECO:0000256" key="3">
    <source>
        <dbReference type="SAM" id="MobiDB-lite"/>
    </source>
</evidence>
<gene>
    <name evidence="5" type="ORF">CROQUDRAFT_701925</name>
</gene>
<proteinExistence type="predicted"/>
<dbReference type="EMBL" id="MU167257">
    <property type="protein sequence ID" value="KAG0146703.1"/>
    <property type="molecule type" value="Genomic_DNA"/>
</dbReference>